<keyword evidence="2" id="KW-1185">Reference proteome</keyword>
<evidence type="ECO:0000313" key="1">
    <source>
        <dbReference type="EMBL" id="KAK5239434.1"/>
    </source>
</evidence>
<organism evidence="1 2">
    <name type="scientific">Cryomyces antarcticus</name>
    <dbReference type="NCBI Taxonomy" id="329879"/>
    <lineage>
        <taxon>Eukaryota</taxon>
        <taxon>Fungi</taxon>
        <taxon>Dikarya</taxon>
        <taxon>Ascomycota</taxon>
        <taxon>Pezizomycotina</taxon>
        <taxon>Dothideomycetes</taxon>
        <taxon>Dothideomycetes incertae sedis</taxon>
        <taxon>Cryomyces</taxon>
    </lineage>
</organism>
<dbReference type="EMBL" id="JAVRRA010012101">
    <property type="protein sequence ID" value="KAK5239434.1"/>
    <property type="molecule type" value="Genomic_DNA"/>
</dbReference>
<feature type="non-terminal residue" evidence="1">
    <location>
        <position position="66"/>
    </location>
</feature>
<reference evidence="1 2" key="1">
    <citation type="submission" date="2023-08" db="EMBL/GenBank/DDBJ databases">
        <title>Black Yeasts Isolated from many extreme environments.</title>
        <authorList>
            <person name="Coleine C."/>
            <person name="Stajich J.E."/>
            <person name="Selbmann L."/>
        </authorList>
    </citation>
    <scope>NUCLEOTIDE SEQUENCE [LARGE SCALE GENOMIC DNA]</scope>
    <source>
        <strain evidence="1 2">CCFEE 536</strain>
    </source>
</reference>
<sequence length="66" mass="7121">MAESTNGNAYLPFTELMRLDKIDEHTFRSTAMAFAPGGGNSAYGGHVYSQAVWAASHTVKDGFTVH</sequence>
<protein>
    <submittedName>
        <fullName evidence="1">Uncharacterized protein</fullName>
    </submittedName>
</protein>
<dbReference type="PANTHER" id="PTHR11066:SF64">
    <property type="entry name" value="ACYL-COA THIOESTERASE (AFU_ORTHOLOGUE AFUA_1G12060)"/>
    <property type="match status" value="1"/>
</dbReference>
<comment type="caution">
    <text evidence="1">The sequence shown here is derived from an EMBL/GenBank/DDBJ whole genome shotgun (WGS) entry which is preliminary data.</text>
</comment>
<evidence type="ECO:0000313" key="2">
    <source>
        <dbReference type="Proteomes" id="UP001357485"/>
    </source>
</evidence>
<name>A0ABR0LTE5_9PEZI</name>
<dbReference type="InterPro" id="IPR003703">
    <property type="entry name" value="Acyl_CoA_thio"/>
</dbReference>
<dbReference type="SUPFAM" id="SSF54637">
    <property type="entry name" value="Thioesterase/thiol ester dehydrase-isomerase"/>
    <property type="match status" value="1"/>
</dbReference>
<gene>
    <name evidence="1" type="ORF">LTR16_011934</name>
</gene>
<dbReference type="PANTHER" id="PTHR11066">
    <property type="entry name" value="ACYL-COA THIOESTERASE"/>
    <property type="match status" value="1"/>
</dbReference>
<dbReference type="Proteomes" id="UP001357485">
    <property type="component" value="Unassembled WGS sequence"/>
</dbReference>
<accession>A0ABR0LTE5</accession>
<dbReference type="Gene3D" id="3.10.129.10">
    <property type="entry name" value="Hotdog Thioesterase"/>
    <property type="match status" value="1"/>
</dbReference>
<proteinExistence type="predicted"/>
<dbReference type="InterPro" id="IPR029069">
    <property type="entry name" value="HotDog_dom_sf"/>
</dbReference>